<proteinExistence type="predicted"/>
<organism evidence="2 3">
    <name type="scientific">Priestia aryabhattai</name>
    <name type="common">Bacillus aryabhattai</name>
    <dbReference type="NCBI Taxonomy" id="412384"/>
    <lineage>
        <taxon>Bacteria</taxon>
        <taxon>Bacillati</taxon>
        <taxon>Bacillota</taxon>
        <taxon>Bacilli</taxon>
        <taxon>Bacillales</taxon>
        <taxon>Bacillaceae</taxon>
        <taxon>Priestia</taxon>
    </lineage>
</organism>
<dbReference type="RefSeq" id="WP_316911259.1">
    <property type="nucleotide sequence ID" value="NZ_JAPTGD010000002.1"/>
</dbReference>
<evidence type="ECO:0000313" key="2">
    <source>
        <dbReference type="EMBL" id="MDU9694043.1"/>
    </source>
</evidence>
<dbReference type="Proteomes" id="UP001269400">
    <property type="component" value="Unassembled WGS sequence"/>
</dbReference>
<comment type="caution">
    <text evidence="2">The sequence shown here is derived from an EMBL/GenBank/DDBJ whole genome shotgun (WGS) entry which is preliminary data.</text>
</comment>
<evidence type="ECO:0000313" key="3">
    <source>
        <dbReference type="Proteomes" id="UP001269400"/>
    </source>
</evidence>
<protein>
    <submittedName>
        <fullName evidence="2">YrvL family regulatory protein</fullName>
    </submittedName>
</protein>
<feature type="transmembrane region" description="Helical" evidence="1">
    <location>
        <begin position="82"/>
        <end position="104"/>
    </location>
</feature>
<reference evidence="2" key="2">
    <citation type="submission" date="2022-12" db="EMBL/GenBank/DDBJ databases">
        <authorList>
            <person name="Dechsakulwatana C."/>
            <person name="Rungsihiranrut A."/>
            <person name="Muangchinda C."/>
            <person name="Ningthoujam R."/>
            <person name="Klankeo P."/>
            <person name="Pinyakong O."/>
        </authorList>
    </citation>
    <scope>NUCLEOTIDE SEQUENCE</scope>
    <source>
        <strain evidence="2">TL01-2</strain>
    </source>
</reference>
<keyword evidence="1" id="KW-0472">Membrane</keyword>
<dbReference type="Pfam" id="PF14184">
    <property type="entry name" value="YrvL"/>
    <property type="match status" value="1"/>
</dbReference>
<evidence type="ECO:0000256" key="1">
    <source>
        <dbReference type="SAM" id="Phobius"/>
    </source>
</evidence>
<accession>A0AAX6NDP3</accession>
<feature type="transmembrane region" description="Helical" evidence="1">
    <location>
        <begin position="47"/>
        <end position="70"/>
    </location>
</feature>
<reference evidence="2" key="1">
    <citation type="journal article" date="2022" name="J Environ Chem Eng">
        <title>Biodegradation of petroleum oil using a constructed nonpathogenic and heavy metal-tolerant bacterial consortium isolated from marine sponges.</title>
        <authorList>
            <person name="Dechsakulwatana C."/>
            <person name="Rungsihiranrut A."/>
            <person name="Muangchinda C."/>
            <person name="Ningthoujam R."/>
            <person name="Klankeo P."/>
            <person name="Pinyakong O."/>
        </authorList>
    </citation>
    <scope>NUCLEOTIDE SEQUENCE</scope>
    <source>
        <strain evidence="2">TL01-2</strain>
    </source>
</reference>
<gene>
    <name evidence="2" type="ORF">O0Q50_22945</name>
</gene>
<feature type="transmembrane region" description="Helical" evidence="1">
    <location>
        <begin position="7"/>
        <end position="27"/>
    </location>
</feature>
<keyword evidence="1" id="KW-1133">Transmembrane helix</keyword>
<dbReference type="AlphaFoldDB" id="A0AAX6NDP3"/>
<name>A0AAX6NDP3_PRIAR</name>
<sequence>MFNINKVKTIVICLSIVLIILFAIMFFEFFTLKLLGLQYDSIGSLVYFFVLYLLLEIPLSLIVSAIPKALKSVGIIQSSKGLLSFLLDTGLTFAIINLLDIFMTHIKMEWLGAILFSIIAGFISSKLKEKDEEPPLIDSEEFKEIEKGFELRK</sequence>
<keyword evidence="1" id="KW-0812">Transmembrane</keyword>
<dbReference type="InterPro" id="IPR025912">
    <property type="entry name" value="YrvL"/>
</dbReference>
<dbReference type="EMBL" id="JAPTGD010000002">
    <property type="protein sequence ID" value="MDU9694043.1"/>
    <property type="molecule type" value="Genomic_DNA"/>
</dbReference>